<accession>A0A1R4FUP3</accession>
<proteinExistence type="predicted"/>
<dbReference type="EMBL" id="FUHU01000027">
    <property type="protein sequence ID" value="SJM59720.1"/>
    <property type="molecule type" value="Genomic_DNA"/>
</dbReference>
<name>A0A1R4FUP3_9MICO</name>
<protein>
    <submittedName>
        <fullName evidence="1">Uncharacterized protein</fullName>
    </submittedName>
</protein>
<keyword evidence="2" id="KW-1185">Reference proteome</keyword>
<dbReference type="AlphaFoldDB" id="A0A1R4FUP3"/>
<dbReference type="Proteomes" id="UP000195787">
    <property type="component" value="Unassembled WGS sequence"/>
</dbReference>
<evidence type="ECO:0000313" key="2">
    <source>
        <dbReference type="Proteomes" id="UP000195787"/>
    </source>
</evidence>
<sequence>MQGEIRVQGRVARMTIRLEVDDPAAGVDVTDVMLQPGGNPSGWLPHVTEMQWSAGAS</sequence>
<organism evidence="1 2">
    <name type="scientific">Agrococcus casei LMG 22410</name>
    <dbReference type="NCBI Taxonomy" id="1255656"/>
    <lineage>
        <taxon>Bacteria</taxon>
        <taxon>Bacillati</taxon>
        <taxon>Actinomycetota</taxon>
        <taxon>Actinomycetes</taxon>
        <taxon>Micrococcales</taxon>
        <taxon>Microbacteriaceae</taxon>
        <taxon>Agrococcus</taxon>
    </lineage>
</organism>
<reference evidence="1 2" key="1">
    <citation type="submission" date="2017-02" db="EMBL/GenBank/DDBJ databases">
        <authorList>
            <person name="Peterson S.W."/>
        </authorList>
    </citation>
    <scope>NUCLEOTIDE SEQUENCE [LARGE SCALE GENOMIC DNA]</scope>
    <source>
        <strain evidence="1 2">LMG 22410</strain>
    </source>
</reference>
<evidence type="ECO:0000313" key="1">
    <source>
        <dbReference type="EMBL" id="SJM59720.1"/>
    </source>
</evidence>
<gene>
    <name evidence="1" type="ORF">CZ674_06780</name>
</gene>